<dbReference type="CDD" id="cd04875">
    <property type="entry name" value="ACT_F4HF-DF"/>
    <property type="match status" value="1"/>
</dbReference>
<sequence length="242" mass="26838">MSIVALLHGPDRPGIVAKVAGWIHDRGGNVLHADQHLDREEDVFFQRVEWDVAEGGVPESEAEQFISMARDELGMRTRVALADERPGVVLMVSRADHCFHDLILRWKAGELRGEIAGVASNHPDLREATEAYGLPFHHVPVEKETKSEAEAAQLAFIREKGAGLVVLARYMQVLSEKFLAQVDCPVINIHHSFLPSFAGAKPYHQAHRRGVKIIGATAHFVTPELDEGPIIYQDVTSVSHRN</sequence>
<dbReference type="PANTHER" id="PTHR42706:SF1">
    <property type="entry name" value="FORMYLTETRAHYDROFOLATE DEFORMYLASE 2, MITOCHONDRIAL"/>
    <property type="match status" value="1"/>
</dbReference>
<dbReference type="AlphaFoldDB" id="A0A382X7N2"/>
<proteinExistence type="predicted"/>
<keyword evidence="2" id="KW-0378">Hydrolase</keyword>
<reference evidence="4" key="1">
    <citation type="submission" date="2018-05" db="EMBL/GenBank/DDBJ databases">
        <authorList>
            <person name="Lanie J.A."/>
            <person name="Ng W.-L."/>
            <person name="Kazmierczak K.M."/>
            <person name="Andrzejewski T.M."/>
            <person name="Davidsen T.M."/>
            <person name="Wayne K.J."/>
            <person name="Tettelin H."/>
            <person name="Glass J.I."/>
            <person name="Rusch D."/>
            <person name="Podicherti R."/>
            <person name="Tsui H.-C.T."/>
            <person name="Winkler M.E."/>
        </authorList>
    </citation>
    <scope>NUCLEOTIDE SEQUENCE</scope>
</reference>
<name>A0A382X7N2_9ZZZZ</name>
<evidence type="ECO:0000259" key="3">
    <source>
        <dbReference type="PROSITE" id="PS51671"/>
    </source>
</evidence>
<evidence type="ECO:0000313" key="4">
    <source>
        <dbReference type="EMBL" id="SVD66291.1"/>
    </source>
</evidence>
<feature type="non-terminal residue" evidence="4">
    <location>
        <position position="242"/>
    </location>
</feature>
<dbReference type="GO" id="GO:0008864">
    <property type="term" value="F:formyltetrahydrofolate deformylase activity"/>
    <property type="evidence" value="ECO:0007669"/>
    <property type="project" value="InterPro"/>
</dbReference>
<dbReference type="InterPro" id="IPR044074">
    <property type="entry name" value="PurU_ACT"/>
</dbReference>
<dbReference type="Pfam" id="PF00551">
    <property type="entry name" value="Formyl_trans_N"/>
    <property type="match status" value="1"/>
</dbReference>
<dbReference type="SUPFAM" id="SSF55021">
    <property type="entry name" value="ACT-like"/>
    <property type="match status" value="1"/>
</dbReference>
<dbReference type="InterPro" id="IPR004810">
    <property type="entry name" value="PurU"/>
</dbReference>
<dbReference type="NCBIfam" id="TIGR00655">
    <property type="entry name" value="PurU"/>
    <property type="match status" value="1"/>
</dbReference>
<accession>A0A382X7N2</accession>
<dbReference type="PRINTS" id="PR01575">
    <property type="entry name" value="FFH4HYDRLASE"/>
</dbReference>
<dbReference type="InterPro" id="IPR036477">
    <property type="entry name" value="Formyl_transf_N_sf"/>
</dbReference>
<protein>
    <recommendedName>
        <fullName evidence="3">ACT domain-containing protein</fullName>
    </recommendedName>
</protein>
<dbReference type="InterPro" id="IPR002376">
    <property type="entry name" value="Formyl_transf_N"/>
</dbReference>
<dbReference type="PANTHER" id="PTHR42706">
    <property type="entry name" value="FORMYLTETRAHYDROFOLATE DEFORMYLASE"/>
    <property type="match status" value="1"/>
</dbReference>
<dbReference type="EMBL" id="UINC01165092">
    <property type="protein sequence ID" value="SVD66291.1"/>
    <property type="molecule type" value="Genomic_DNA"/>
</dbReference>
<dbReference type="SUPFAM" id="SSF53328">
    <property type="entry name" value="Formyltransferase"/>
    <property type="match status" value="1"/>
</dbReference>
<dbReference type="GO" id="GO:0006189">
    <property type="term" value="P:'de novo' IMP biosynthetic process"/>
    <property type="evidence" value="ECO:0007669"/>
    <property type="project" value="InterPro"/>
</dbReference>
<dbReference type="InterPro" id="IPR002912">
    <property type="entry name" value="ACT_dom"/>
</dbReference>
<organism evidence="4">
    <name type="scientific">marine metagenome</name>
    <dbReference type="NCBI Taxonomy" id="408172"/>
    <lineage>
        <taxon>unclassified sequences</taxon>
        <taxon>metagenomes</taxon>
        <taxon>ecological metagenomes</taxon>
    </lineage>
</organism>
<feature type="domain" description="ACT" evidence="3">
    <location>
        <begin position="4"/>
        <end position="84"/>
    </location>
</feature>
<gene>
    <name evidence="4" type="ORF">METZ01_LOCUS419145</name>
</gene>
<dbReference type="InterPro" id="IPR045865">
    <property type="entry name" value="ACT-like_dom_sf"/>
</dbReference>
<dbReference type="PROSITE" id="PS51671">
    <property type="entry name" value="ACT"/>
    <property type="match status" value="1"/>
</dbReference>
<dbReference type="Gene3D" id="3.30.70.260">
    <property type="match status" value="1"/>
</dbReference>
<evidence type="ECO:0000256" key="2">
    <source>
        <dbReference type="ARBA" id="ARBA00022801"/>
    </source>
</evidence>
<dbReference type="Pfam" id="PF01842">
    <property type="entry name" value="ACT"/>
    <property type="match status" value="1"/>
</dbReference>
<keyword evidence="1" id="KW-0554">One-carbon metabolism</keyword>
<dbReference type="GO" id="GO:0006730">
    <property type="term" value="P:one-carbon metabolic process"/>
    <property type="evidence" value="ECO:0007669"/>
    <property type="project" value="UniProtKB-KW"/>
</dbReference>
<dbReference type="PIRSF" id="PIRSF036480">
    <property type="entry name" value="FormyFH4_hydr"/>
    <property type="match status" value="1"/>
</dbReference>
<dbReference type="Gene3D" id="3.40.50.170">
    <property type="entry name" value="Formyl transferase, N-terminal domain"/>
    <property type="match status" value="1"/>
</dbReference>
<evidence type="ECO:0000256" key="1">
    <source>
        <dbReference type="ARBA" id="ARBA00022563"/>
    </source>
</evidence>
<dbReference type="NCBIfam" id="NF004684">
    <property type="entry name" value="PRK06027.1"/>
    <property type="match status" value="1"/>
</dbReference>